<reference evidence="10" key="1">
    <citation type="journal article" date="2022" name="Plant J.">
        <title>Strategies of tolerance reflected in two North American maple genomes.</title>
        <authorList>
            <person name="McEvoy S.L."/>
            <person name="Sezen U.U."/>
            <person name="Trouern-Trend A."/>
            <person name="McMahon S.M."/>
            <person name="Schaberg P.G."/>
            <person name="Yang J."/>
            <person name="Wegrzyn J.L."/>
            <person name="Swenson N.G."/>
        </authorList>
    </citation>
    <scope>NUCLEOTIDE SEQUENCE</scope>
    <source>
        <strain evidence="10">NS2018</strain>
    </source>
</reference>
<feature type="domain" description="SWIM-type" evidence="9">
    <location>
        <begin position="483"/>
        <end position="515"/>
    </location>
</feature>
<feature type="region of interest" description="Disordered" evidence="8">
    <location>
        <begin position="65"/>
        <end position="88"/>
    </location>
</feature>
<dbReference type="GO" id="GO:0004803">
    <property type="term" value="F:transposase activity"/>
    <property type="evidence" value="ECO:0007669"/>
    <property type="project" value="InterPro"/>
</dbReference>
<evidence type="ECO:0000256" key="4">
    <source>
        <dbReference type="ARBA" id="ARBA00022833"/>
    </source>
</evidence>
<dbReference type="AlphaFoldDB" id="A0AA39SGQ6"/>
<dbReference type="Pfam" id="PF03108">
    <property type="entry name" value="DBD_Tnp_Mut"/>
    <property type="match status" value="1"/>
</dbReference>
<proteinExistence type="predicted"/>
<dbReference type="Proteomes" id="UP001168877">
    <property type="component" value="Unassembled WGS sequence"/>
</dbReference>
<dbReference type="InterPro" id="IPR007527">
    <property type="entry name" value="Znf_SWIM"/>
</dbReference>
<keyword evidence="5" id="KW-0238">DNA-binding</keyword>
<sequence>MCGVPQVAVNHAAAVEPQIGDVFGCRIEQYNAQYDAQYDALNNEVDNEANNQQVDDLQNVDEEPAQMQTRGRRVQGGSGTAPDMPGTSEVRYNVTTSDSVNATTWVIPGADSYSFGTGRSNTLAAPEPTTMIYKGQFFPSKKDLKRLVGDFAMRQNFEWKVKRSNKTTLHLVCIVDDCSWKLRAVRRDEGTYFQVRSFVNEHSCPLEEVHRRHRQASAVTIGELIAPRLQQHDGRLMRPKDVIADMKTMYGIQIMYRSSIRGFRRCMRPVIAVDGTHLKGRFGGTICGNCTRWKRTDDLVFISDRHASIEAGISKVFPYATHTICCWHFGENMKKRFHRKDVADIMDNAARSYRQIQYDRHMEELRKLHKGAYDYAIDAGPHKWSRVHCPQRRYRLMTTNVAECINSCLRFARQLPLMTLAEFIRNMLQKWFHDRHANAQSMRHRLTDAAHLVILKRVEKCGYMTVNPVDWNIFSVRHKGKQWTVDLARKTCTCNKFQMDFLPCSHALAAARYMRTLSVNALYYPNVNLTVSIVAGSGTWISHLYVRTTTRGDTY</sequence>
<keyword evidence="2" id="KW-0479">Metal-binding</keyword>
<protein>
    <recommendedName>
        <fullName evidence="9">SWIM-type domain-containing protein</fullName>
    </recommendedName>
</protein>
<name>A0AA39SGQ6_ACESA</name>
<dbReference type="InterPro" id="IPR006564">
    <property type="entry name" value="Znf_PMZ"/>
</dbReference>
<keyword evidence="11" id="KW-1185">Reference proteome</keyword>
<dbReference type="Pfam" id="PF04434">
    <property type="entry name" value="SWIM"/>
    <property type="match status" value="1"/>
</dbReference>
<keyword evidence="6" id="KW-0233">DNA recombination</keyword>
<evidence type="ECO:0000256" key="3">
    <source>
        <dbReference type="ARBA" id="ARBA00022771"/>
    </source>
</evidence>
<evidence type="ECO:0000313" key="10">
    <source>
        <dbReference type="EMBL" id="KAK0589215.1"/>
    </source>
</evidence>
<dbReference type="GO" id="GO:0003677">
    <property type="term" value="F:DNA binding"/>
    <property type="evidence" value="ECO:0007669"/>
    <property type="project" value="UniProtKB-KW"/>
</dbReference>
<dbReference type="PROSITE" id="PS50966">
    <property type="entry name" value="ZF_SWIM"/>
    <property type="match status" value="1"/>
</dbReference>
<dbReference type="SMART" id="SM00575">
    <property type="entry name" value="ZnF_PMZ"/>
    <property type="match status" value="1"/>
</dbReference>
<dbReference type="InterPro" id="IPR001207">
    <property type="entry name" value="Transposase_mutator"/>
</dbReference>
<evidence type="ECO:0000313" key="11">
    <source>
        <dbReference type="Proteomes" id="UP001168877"/>
    </source>
</evidence>
<keyword evidence="3 7" id="KW-0863">Zinc-finger</keyword>
<keyword evidence="4" id="KW-0862">Zinc</keyword>
<evidence type="ECO:0000256" key="5">
    <source>
        <dbReference type="ARBA" id="ARBA00023125"/>
    </source>
</evidence>
<keyword evidence="1" id="KW-0815">Transposition</keyword>
<evidence type="ECO:0000259" key="9">
    <source>
        <dbReference type="PROSITE" id="PS50966"/>
    </source>
</evidence>
<dbReference type="Pfam" id="PF00872">
    <property type="entry name" value="Transposase_mut"/>
    <property type="match status" value="1"/>
</dbReference>
<dbReference type="PANTHER" id="PTHR31973">
    <property type="entry name" value="POLYPROTEIN, PUTATIVE-RELATED"/>
    <property type="match status" value="1"/>
</dbReference>
<evidence type="ECO:0000256" key="1">
    <source>
        <dbReference type="ARBA" id="ARBA00022578"/>
    </source>
</evidence>
<evidence type="ECO:0000256" key="6">
    <source>
        <dbReference type="ARBA" id="ARBA00023172"/>
    </source>
</evidence>
<comment type="caution">
    <text evidence="10">The sequence shown here is derived from an EMBL/GenBank/DDBJ whole genome shotgun (WGS) entry which is preliminary data.</text>
</comment>
<dbReference type="InterPro" id="IPR004332">
    <property type="entry name" value="Transposase_MuDR"/>
</dbReference>
<reference evidence="10" key="2">
    <citation type="submission" date="2023-06" db="EMBL/GenBank/DDBJ databases">
        <authorList>
            <person name="Swenson N.G."/>
            <person name="Wegrzyn J.L."/>
            <person name="Mcevoy S.L."/>
        </authorList>
    </citation>
    <scope>NUCLEOTIDE SEQUENCE</scope>
    <source>
        <strain evidence="10">NS2018</strain>
        <tissue evidence="10">Leaf</tissue>
    </source>
</reference>
<evidence type="ECO:0000256" key="8">
    <source>
        <dbReference type="SAM" id="MobiDB-lite"/>
    </source>
</evidence>
<dbReference type="PANTHER" id="PTHR31973:SF195">
    <property type="entry name" value="MUDR FAMILY TRANSPOSASE"/>
    <property type="match status" value="1"/>
</dbReference>
<dbReference type="GO" id="GO:0008270">
    <property type="term" value="F:zinc ion binding"/>
    <property type="evidence" value="ECO:0007669"/>
    <property type="project" value="UniProtKB-KW"/>
</dbReference>
<dbReference type="GO" id="GO:0006313">
    <property type="term" value="P:DNA transposition"/>
    <property type="evidence" value="ECO:0007669"/>
    <property type="project" value="InterPro"/>
</dbReference>
<accession>A0AA39SGQ6</accession>
<evidence type="ECO:0000256" key="7">
    <source>
        <dbReference type="PROSITE-ProRule" id="PRU00325"/>
    </source>
</evidence>
<organism evidence="10 11">
    <name type="scientific">Acer saccharum</name>
    <name type="common">Sugar maple</name>
    <dbReference type="NCBI Taxonomy" id="4024"/>
    <lineage>
        <taxon>Eukaryota</taxon>
        <taxon>Viridiplantae</taxon>
        <taxon>Streptophyta</taxon>
        <taxon>Embryophyta</taxon>
        <taxon>Tracheophyta</taxon>
        <taxon>Spermatophyta</taxon>
        <taxon>Magnoliopsida</taxon>
        <taxon>eudicotyledons</taxon>
        <taxon>Gunneridae</taxon>
        <taxon>Pentapetalae</taxon>
        <taxon>rosids</taxon>
        <taxon>malvids</taxon>
        <taxon>Sapindales</taxon>
        <taxon>Sapindaceae</taxon>
        <taxon>Hippocastanoideae</taxon>
        <taxon>Acereae</taxon>
        <taxon>Acer</taxon>
    </lineage>
</organism>
<gene>
    <name evidence="10" type="ORF">LWI29_011137</name>
</gene>
<evidence type="ECO:0000256" key="2">
    <source>
        <dbReference type="ARBA" id="ARBA00022723"/>
    </source>
</evidence>
<dbReference type="EMBL" id="JAUESC010000381">
    <property type="protein sequence ID" value="KAK0589215.1"/>
    <property type="molecule type" value="Genomic_DNA"/>
</dbReference>